<evidence type="ECO:0000256" key="10">
    <source>
        <dbReference type="ARBA" id="ARBA00023237"/>
    </source>
</evidence>
<keyword evidence="8 11" id="KW-0472">Membrane</keyword>
<keyword evidence="7 12" id="KW-0798">TonB box</keyword>
<evidence type="ECO:0000256" key="4">
    <source>
        <dbReference type="ARBA" id="ARBA00022452"/>
    </source>
</evidence>
<dbReference type="PANTHER" id="PTHR30069">
    <property type="entry name" value="TONB-DEPENDENT OUTER MEMBRANE RECEPTOR"/>
    <property type="match status" value="1"/>
</dbReference>
<protein>
    <submittedName>
        <fullName evidence="15">Iron complex outermembrane receptor protein</fullName>
    </submittedName>
</protein>
<evidence type="ECO:0000256" key="9">
    <source>
        <dbReference type="ARBA" id="ARBA00023170"/>
    </source>
</evidence>
<dbReference type="InterPro" id="IPR036942">
    <property type="entry name" value="Beta-barrel_TonB_sf"/>
</dbReference>
<accession>A0A4V2G3U4</accession>
<proteinExistence type="inferred from homology"/>
<dbReference type="OrthoDB" id="9764669at2"/>
<keyword evidence="5 11" id="KW-0812">Transmembrane</keyword>
<dbReference type="PANTHER" id="PTHR30069:SF29">
    <property type="entry name" value="HEMOGLOBIN AND HEMOGLOBIN-HAPTOGLOBIN-BINDING PROTEIN 1-RELATED"/>
    <property type="match status" value="1"/>
</dbReference>
<evidence type="ECO:0000256" key="11">
    <source>
        <dbReference type="PROSITE-ProRule" id="PRU01360"/>
    </source>
</evidence>
<evidence type="ECO:0000256" key="6">
    <source>
        <dbReference type="ARBA" id="ARBA00022729"/>
    </source>
</evidence>
<comment type="subcellular location">
    <subcellularLocation>
        <location evidence="1 11">Cell outer membrane</location>
        <topology evidence="1 11">Multi-pass membrane protein</topology>
    </subcellularLocation>
</comment>
<reference evidence="15 16" key="1">
    <citation type="submission" date="2019-02" db="EMBL/GenBank/DDBJ databases">
        <title>Genomic Encyclopedia of Type Strains, Phase IV (KMG-IV): sequencing the most valuable type-strain genomes for metagenomic binning, comparative biology and taxonomic classification.</title>
        <authorList>
            <person name="Goeker M."/>
        </authorList>
    </citation>
    <scope>NUCLEOTIDE SEQUENCE [LARGE SCALE GENOMIC DNA]</scope>
    <source>
        <strain evidence="15 16">DSM 105135</strain>
    </source>
</reference>
<keyword evidence="10 11" id="KW-0998">Cell outer membrane</keyword>
<feature type="domain" description="TonB-dependent receptor-like beta-barrel" evidence="13">
    <location>
        <begin position="268"/>
        <end position="682"/>
    </location>
</feature>
<comment type="caution">
    <text evidence="15">The sequence shown here is derived from an EMBL/GenBank/DDBJ whole genome shotgun (WGS) entry which is preliminary data.</text>
</comment>
<dbReference type="GO" id="GO:0009279">
    <property type="term" value="C:cell outer membrane"/>
    <property type="evidence" value="ECO:0007669"/>
    <property type="project" value="UniProtKB-SubCell"/>
</dbReference>
<dbReference type="PROSITE" id="PS52016">
    <property type="entry name" value="TONB_DEPENDENT_REC_3"/>
    <property type="match status" value="1"/>
</dbReference>
<dbReference type="InterPro" id="IPR039426">
    <property type="entry name" value="TonB-dep_rcpt-like"/>
</dbReference>
<dbReference type="RefSeq" id="WP_130413865.1">
    <property type="nucleotide sequence ID" value="NZ_SHKX01000013.1"/>
</dbReference>
<dbReference type="InterPro" id="IPR000531">
    <property type="entry name" value="Beta-barrel_TonB"/>
</dbReference>
<dbReference type="GO" id="GO:0015344">
    <property type="term" value="F:siderophore uptake transmembrane transporter activity"/>
    <property type="evidence" value="ECO:0007669"/>
    <property type="project" value="TreeGrafter"/>
</dbReference>
<evidence type="ECO:0000259" key="13">
    <source>
        <dbReference type="Pfam" id="PF00593"/>
    </source>
</evidence>
<organism evidence="15 16">
    <name type="scientific">Fluviicoccus keumensis</name>
    <dbReference type="NCBI Taxonomy" id="1435465"/>
    <lineage>
        <taxon>Bacteria</taxon>
        <taxon>Pseudomonadati</taxon>
        <taxon>Pseudomonadota</taxon>
        <taxon>Gammaproteobacteria</taxon>
        <taxon>Moraxellales</taxon>
        <taxon>Moraxellaceae</taxon>
        <taxon>Fluviicoccus</taxon>
    </lineage>
</organism>
<evidence type="ECO:0000313" key="15">
    <source>
        <dbReference type="EMBL" id="RZU38356.1"/>
    </source>
</evidence>
<dbReference type="Gene3D" id="2.170.130.10">
    <property type="entry name" value="TonB-dependent receptor, plug domain"/>
    <property type="match status" value="1"/>
</dbReference>
<evidence type="ECO:0000256" key="8">
    <source>
        <dbReference type="ARBA" id="ARBA00023136"/>
    </source>
</evidence>
<dbReference type="Pfam" id="PF07715">
    <property type="entry name" value="Plug"/>
    <property type="match status" value="1"/>
</dbReference>
<evidence type="ECO:0000256" key="7">
    <source>
        <dbReference type="ARBA" id="ARBA00023077"/>
    </source>
</evidence>
<dbReference type="CDD" id="cd01347">
    <property type="entry name" value="ligand_gated_channel"/>
    <property type="match status" value="1"/>
</dbReference>
<dbReference type="SUPFAM" id="SSF56935">
    <property type="entry name" value="Porins"/>
    <property type="match status" value="1"/>
</dbReference>
<keyword evidence="3 11" id="KW-0813">Transport</keyword>
<dbReference type="Gene3D" id="2.40.170.20">
    <property type="entry name" value="TonB-dependent receptor, beta-barrel domain"/>
    <property type="match status" value="1"/>
</dbReference>
<dbReference type="AlphaFoldDB" id="A0A4V2G3U4"/>
<gene>
    <name evidence="15" type="ORF">EV700_2287</name>
</gene>
<keyword evidence="4 11" id="KW-1134">Transmembrane beta strand</keyword>
<evidence type="ECO:0000256" key="5">
    <source>
        <dbReference type="ARBA" id="ARBA00022692"/>
    </source>
</evidence>
<dbReference type="GO" id="GO:0044718">
    <property type="term" value="P:siderophore transmembrane transport"/>
    <property type="evidence" value="ECO:0007669"/>
    <property type="project" value="TreeGrafter"/>
</dbReference>
<dbReference type="InterPro" id="IPR037066">
    <property type="entry name" value="Plug_dom_sf"/>
</dbReference>
<keyword evidence="6" id="KW-0732">Signal</keyword>
<keyword evidence="16" id="KW-1185">Reference proteome</keyword>
<comment type="similarity">
    <text evidence="2">Belongs to the TonB-dependent receptor family. Hemoglobin/haptoglobin binding protein subfamily.</text>
</comment>
<name>A0A4V2G3U4_9GAMM</name>
<sequence length="722" mass="80165">MQIRTTTRTAAPRRRSVQALCLTVAALHGADLYADNLWDLSLADLGSIRVTSIASGTQTPLDKAAAIATVITAEDIEAIGATDIDQVLETVPGLHVGRSDQSFNPNYYFRGITSTYNPQTLMLINGVPITSMFVGSRGQVWGGMPVKSIARIEVIRGPGSALYGADAFAGVINIITKSANELRGLNAGARVGSFNTRSGWMQYGGTRDGIDLAFSLEAETTDGWKETIDSDRQTVLDSFTGSKASLAPGSVNTMKKLVEARLDIANNHHRLRTGYQARFNVGSGPGYFEALDPNSRAEGERFNLDYTYSAKDLSPHWELEQRVSFYRGTQVIKKDIWLLPPGAKLVYPDPVDPVNNPPIVFNYPDGLIGNPGNKEENARFDFNTLFKGLDDHYIRLGAGFYWGDMFEVTETKNFNPDTSPRGGIVDVSDTAETYLPEKDRTSSYLYAQDEWKLTPKWQMTSGVRYDHYSDFGNTVNPRLALVWAAQNNMTVKWLYGRAFRAPTLAELFVTSNPINLGNPNLKPETIDTYEVALSHQVMQNLSYTANIYNYQIHDFITFVPDGTGRIQAQNVGHRKGQGFEVEADYTPNFSLRFLVNYSYQQSKDQNSGQDVGGAPNQEIYVRNEWLFLPSWHLDTQVTWVGPQKRAAGDTRAASDAYTTVDLTLRKREAWKSLDLALSVRNLLDEDVREPSPGPSATLPVPPILHDFPMAGRSAYLEATYKF</sequence>
<evidence type="ECO:0000259" key="14">
    <source>
        <dbReference type="Pfam" id="PF07715"/>
    </source>
</evidence>
<evidence type="ECO:0000256" key="1">
    <source>
        <dbReference type="ARBA" id="ARBA00004571"/>
    </source>
</evidence>
<evidence type="ECO:0000256" key="2">
    <source>
        <dbReference type="ARBA" id="ARBA00008143"/>
    </source>
</evidence>
<dbReference type="InterPro" id="IPR012910">
    <property type="entry name" value="Plug_dom"/>
</dbReference>
<dbReference type="Proteomes" id="UP000292423">
    <property type="component" value="Unassembled WGS sequence"/>
</dbReference>
<evidence type="ECO:0000256" key="3">
    <source>
        <dbReference type="ARBA" id="ARBA00022448"/>
    </source>
</evidence>
<dbReference type="Pfam" id="PF00593">
    <property type="entry name" value="TonB_dep_Rec_b-barrel"/>
    <property type="match status" value="1"/>
</dbReference>
<feature type="domain" description="TonB-dependent receptor plug" evidence="14">
    <location>
        <begin position="62"/>
        <end position="171"/>
    </location>
</feature>
<dbReference type="EMBL" id="SHKX01000013">
    <property type="protein sequence ID" value="RZU38356.1"/>
    <property type="molecule type" value="Genomic_DNA"/>
</dbReference>
<evidence type="ECO:0000256" key="12">
    <source>
        <dbReference type="RuleBase" id="RU003357"/>
    </source>
</evidence>
<keyword evidence="9 15" id="KW-0675">Receptor</keyword>
<evidence type="ECO:0000313" key="16">
    <source>
        <dbReference type="Proteomes" id="UP000292423"/>
    </source>
</evidence>